<comment type="caution">
    <text evidence="2">The sequence shown here is derived from an EMBL/GenBank/DDBJ whole genome shotgun (WGS) entry which is preliminary data.</text>
</comment>
<dbReference type="Proteomes" id="UP001476798">
    <property type="component" value="Unassembled WGS sequence"/>
</dbReference>
<feature type="transmembrane region" description="Helical" evidence="1">
    <location>
        <begin position="90"/>
        <end position="111"/>
    </location>
</feature>
<evidence type="ECO:0000313" key="2">
    <source>
        <dbReference type="EMBL" id="MEQ2190239.1"/>
    </source>
</evidence>
<keyword evidence="1" id="KW-1133">Transmembrane helix</keyword>
<organism evidence="2 3">
    <name type="scientific">Goodea atripinnis</name>
    <dbReference type="NCBI Taxonomy" id="208336"/>
    <lineage>
        <taxon>Eukaryota</taxon>
        <taxon>Metazoa</taxon>
        <taxon>Chordata</taxon>
        <taxon>Craniata</taxon>
        <taxon>Vertebrata</taxon>
        <taxon>Euteleostomi</taxon>
        <taxon>Actinopterygii</taxon>
        <taxon>Neopterygii</taxon>
        <taxon>Teleostei</taxon>
        <taxon>Neoteleostei</taxon>
        <taxon>Acanthomorphata</taxon>
        <taxon>Ovalentaria</taxon>
        <taxon>Atherinomorphae</taxon>
        <taxon>Cyprinodontiformes</taxon>
        <taxon>Goodeidae</taxon>
        <taxon>Goodea</taxon>
    </lineage>
</organism>
<accession>A0ABV0Q3C3</accession>
<evidence type="ECO:0000313" key="3">
    <source>
        <dbReference type="Proteomes" id="UP001476798"/>
    </source>
</evidence>
<protein>
    <submittedName>
        <fullName evidence="2">Cadherin-23</fullName>
    </submittedName>
</protein>
<proteinExistence type="predicted"/>
<reference evidence="2 3" key="1">
    <citation type="submission" date="2021-06" db="EMBL/GenBank/DDBJ databases">
        <authorList>
            <person name="Palmer J.M."/>
        </authorList>
    </citation>
    <scope>NUCLEOTIDE SEQUENCE [LARGE SCALE GENOMIC DNA]</scope>
    <source>
        <strain evidence="2 3">GA_2019</strain>
        <tissue evidence="2">Muscle</tissue>
    </source>
</reference>
<feature type="non-terminal residue" evidence="2">
    <location>
        <position position="1"/>
    </location>
</feature>
<keyword evidence="1" id="KW-0812">Transmembrane</keyword>
<sequence>GTFGRGPQAKPEDDRYLRAAIQEYDNIAKLGQIMREGPIKGSLLKVVLDDYLRLKKLFAARLVTVSTSEGDKSSITEVGLEEKPLTYLRLLLMFFTATESLVAFLHIPFLMF</sequence>
<keyword evidence="1" id="KW-0472">Membrane</keyword>
<gene>
    <name evidence="2" type="primary">CDH23_5</name>
    <name evidence="2" type="ORF">GOODEAATRI_033754</name>
</gene>
<dbReference type="EMBL" id="JAHRIO010097349">
    <property type="protein sequence ID" value="MEQ2190239.1"/>
    <property type="molecule type" value="Genomic_DNA"/>
</dbReference>
<keyword evidence="3" id="KW-1185">Reference proteome</keyword>
<evidence type="ECO:0000256" key="1">
    <source>
        <dbReference type="SAM" id="Phobius"/>
    </source>
</evidence>
<name>A0ABV0Q3C3_9TELE</name>